<gene>
    <name evidence="2" type="ORF">ACK4CP_03880</name>
</gene>
<dbReference type="EMBL" id="JBKBDE010000001">
    <property type="protein sequence ID" value="MFN6549515.1"/>
    <property type="molecule type" value="Genomic_DNA"/>
</dbReference>
<protein>
    <submittedName>
        <fullName evidence="2">Uncharacterized protein</fullName>
    </submittedName>
</protein>
<reference evidence="2 3" key="1">
    <citation type="submission" date="2024-12" db="EMBL/GenBank/DDBJ databases">
        <title>The coexistence of Mycolicibacterium septicum and Mycolicibacterium nivoides in clinical samples.</title>
        <authorList>
            <person name="Wang C."/>
            <person name="Feng Y."/>
            <person name="Zong Z."/>
        </authorList>
    </citation>
    <scope>NUCLEOTIDE SEQUENCE [LARGE SCALE GENOMIC DNA]</scope>
    <source>
        <strain evidence="2 3">120310</strain>
    </source>
</reference>
<organism evidence="2 3">
    <name type="scientific">Mycolicibacterium septicum</name>
    <dbReference type="NCBI Taxonomy" id="98668"/>
    <lineage>
        <taxon>Bacteria</taxon>
        <taxon>Bacillati</taxon>
        <taxon>Actinomycetota</taxon>
        <taxon>Actinomycetes</taxon>
        <taxon>Mycobacteriales</taxon>
        <taxon>Mycobacteriaceae</taxon>
        <taxon>Mycolicibacterium</taxon>
    </lineage>
</organism>
<evidence type="ECO:0000256" key="1">
    <source>
        <dbReference type="SAM" id="MobiDB-lite"/>
    </source>
</evidence>
<accession>A0ABW9LNU3</accession>
<proteinExistence type="predicted"/>
<dbReference type="RefSeq" id="WP_409548459.1">
    <property type="nucleotide sequence ID" value="NZ_JBKBDE010000001.1"/>
</dbReference>
<name>A0ABW9LNU3_9MYCO</name>
<evidence type="ECO:0000313" key="3">
    <source>
        <dbReference type="Proteomes" id="UP001635817"/>
    </source>
</evidence>
<dbReference type="Proteomes" id="UP001635817">
    <property type="component" value="Unassembled WGS sequence"/>
</dbReference>
<evidence type="ECO:0000313" key="2">
    <source>
        <dbReference type="EMBL" id="MFN6549515.1"/>
    </source>
</evidence>
<comment type="caution">
    <text evidence="2">The sequence shown here is derived from an EMBL/GenBank/DDBJ whole genome shotgun (WGS) entry which is preliminary data.</text>
</comment>
<keyword evidence="3" id="KW-1185">Reference proteome</keyword>
<sequence>MNKFRSFMTSHTTLVAALALALGVLLTLAFTPGHDEGVAPPAAVSYRANGDGACQVTVLGYDGRLWMADQGSDALRRVDGVGDACTPAAVTDRVTVGDRCVRVLNVDGRLYLLPDRDGDGPLEPAPAEAARAVTGCRTDPDPNR</sequence>
<feature type="region of interest" description="Disordered" evidence="1">
    <location>
        <begin position="116"/>
        <end position="144"/>
    </location>
</feature>